<accession>A0A7C4ESE5</accession>
<dbReference type="EMBL" id="DTGT01000183">
    <property type="protein sequence ID" value="HGH60805.1"/>
    <property type="molecule type" value="Genomic_DNA"/>
</dbReference>
<sequence>MIDAESPHKRLQEQIDCQLDLKPREALEKWKQAGWNEEPGTDSDEAPLKLLALYLLEAIGERAVRITIDKDQGATVYGDSAYTLPAAPPHFIARGLELLREMTGMEGGSAKGTLALGVRNDTLELIIQKQGGLHIINIPGIAELRPA</sequence>
<protein>
    <submittedName>
        <fullName evidence="1">Uncharacterized protein</fullName>
    </submittedName>
</protein>
<comment type="caution">
    <text evidence="1">The sequence shown here is derived from an EMBL/GenBank/DDBJ whole genome shotgun (WGS) entry which is preliminary data.</text>
</comment>
<dbReference type="AlphaFoldDB" id="A0A7C4ESE5"/>
<evidence type="ECO:0000313" key="1">
    <source>
        <dbReference type="EMBL" id="HGH60805.1"/>
    </source>
</evidence>
<proteinExistence type="predicted"/>
<reference evidence="1" key="1">
    <citation type="journal article" date="2020" name="mSystems">
        <title>Genome- and Community-Level Interaction Insights into Carbon Utilization and Element Cycling Functions of Hydrothermarchaeota in Hydrothermal Sediment.</title>
        <authorList>
            <person name="Zhou Z."/>
            <person name="Liu Y."/>
            <person name="Xu W."/>
            <person name="Pan J."/>
            <person name="Luo Z.H."/>
            <person name="Li M."/>
        </authorList>
    </citation>
    <scope>NUCLEOTIDE SEQUENCE [LARGE SCALE GENOMIC DNA]</scope>
    <source>
        <strain evidence="1">SpSt-769</strain>
    </source>
</reference>
<name>A0A7C4ESE5_9BACT</name>
<gene>
    <name evidence="1" type="ORF">ENV54_05845</name>
</gene>
<organism evidence="1">
    <name type="scientific">Desulfomonile tiedjei</name>
    <dbReference type="NCBI Taxonomy" id="2358"/>
    <lineage>
        <taxon>Bacteria</taxon>
        <taxon>Pseudomonadati</taxon>
        <taxon>Thermodesulfobacteriota</taxon>
        <taxon>Desulfomonilia</taxon>
        <taxon>Desulfomonilales</taxon>
        <taxon>Desulfomonilaceae</taxon>
        <taxon>Desulfomonile</taxon>
    </lineage>
</organism>